<dbReference type="PANTHER" id="PTHR42823:SF3">
    <property type="entry name" value="ATP SYNTHASE SUBUNIT A, CHLOROPLASTIC"/>
    <property type="match status" value="1"/>
</dbReference>
<feature type="transmembrane region" description="Helical" evidence="11">
    <location>
        <begin position="235"/>
        <end position="261"/>
    </location>
</feature>
<dbReference type="Pfam" id="PF00119">
    <property type="entry name" value="ATP-synt_A"/>
    <property type="match status" value="1"/>
</dbReference>
<evidence type="ECO:0000256" key="10">
    <source>
        <dbReference type="ARBA" id="ARBA00023310"/>
    </source>
</evidence>
<keyword evidence="10 11" id="KW-0066">ATP synthesis</keyword>
<evidence type="ECO:0000256" key="7">
    <source>
        <dbReference type="ARBA" id="ARBA00022989"/>
    </source>
</evidence>
<dbReference type="SUPFAM" id="SSF81336">
    <property type="entry name" value="F1F0 ATP synthase subunit A"/>
    <property type="match status" value="1"/>
</dbReference>
<gene>
    <name evidence="11 13" type="primary">atpB</name>
    <name evidence="13" type="ORF">ACFQ1Z_12840</name>
</gene>
<name>A0ABW3F843_9PROT</name>
<dbReference type="PROSITE" id="PS00449">
    <property type="entry name" value="ATPASE_A"/>
    <property type="match status" value="1"/>
</dbReference>
<evidence type="ECO:0000256" key="5">
    <source>
        <dbReference type="ARBA" id="ARBA00022692"/>
    </source>
</evidence>
<dbReference type="Gene3D" id="1.20.120.220">
    <property type="entry name" value="ATP synthase, F0 complex, subunit A"/>
    <property type="match status" value="1"/>
</dbReference>
<keyword evidence="6 11" id="KW-0375">Hydrogen ion transport</keyword>
<evidence type="ECO:0000256" key="1">
    <source>
        <dbReference type="ARBA" id="ARBA00004141"/>
    </source>
</evidence>
<keyword evidence="4 11" id="KW-0138">CF(0)</keyword>
<evidence type="ECO:0000256" key="8">
    <source>
        <dbReference type="ARBA" id="ARBA00023065"/>
    </source>
</evidence>
<comment type="subcellular location">
    <subcellularLocation>
        <location evidence="11 12">Cell membrane</location>
        <topology evidence="11 12">Multi-pass membrane protein</topology>
    </subcellularLocation>
    <subcellularLocation>
        <location evidence="1">Membrane</location>
        <topology evidence="1">Multi-pass membrane protein</topology>
    </subcellularLocation>
</comment>
<comment type="function">
    <text evidence="11 12">Key component of the proton channel; it plays a direct role in the translocation of protons across the membrane.</text>
</comment>
<evidence type="ECO:0000256" key="6">
    <source>
        <dbReference type="ARBA" id="ARBA00022781"/>
    </source>
</evidence>
<dbReference type="RefSeq" id="WP_379058247.1">
    <property type="nucleotide sequence ID" value="NZ_JBHTKB010000003.1"/>
</dbReference>
<reference evidence="14" key="1">
    <citation type="journal article" date="2019" name="Int. J. Syst. Evol. Microbiol.">
        <title>The Global Catalogue of Microorganisms (GCM) 10K type strain sequencing project: providing services to taxonomists for standard genome sequencing and annotation.</title>
        <authorList>
            <consortium name="The Broad Institute Genomics Platform"/>
            <consortium name="The Broad Institute Genome Sequencing Center for Infectious Disease"/>
            <person name="Wu L."/>
            <person name="Ma J."/>
        </authorList>
    </citation>
    <scope>NUCLEOTIDE SEQUENCE [LARGE SCALE GENOMIC DNA]</scope>
    <source>
        <strain evidence="14">CCUG 58412</strain>
    </source>
</reference>
<organism evidence="13 14">
    <name type="scientific">Methylophilus luteus</name>
    <dbReference type="NCBI Taxonomy" id="640108"/>
    <lineage>
        <taxon>Bacteria</taxon>
        <taxon>Pseudomonadati</taxon>
        <taxon>Pseudomonadota</taxon>
        <taxon>Betaproteobacteria</taxon>
        <taxon>Nitrosomonadales</taxon>
        <taxon>Methylophilaceae</taxon>
        <taxon>Methylophilus</taxon>
    </lineage>
</organism>
<feature type="transmembrane region" description="Helical" evidence="11">
    <location>
        <begin position="45"/>
        <end position="63"/>
    </location>
</feature>
<feature type="transmembrane region" description="Helical" evidence="11">
    <location>
        <begin position="98"/>
        <end position="114"/>
    </location>
</feature>
<feature type="transmembrane region" description="Helical" evidence="11">
    <location>
        <begin position="267"/>
        <end position="290"/>
    </location>
</feature>
<dbReference type="EMBL" id="JBHTKB010000003">
    <property type="protein sequence ID" value="MFD0914440.1"/>
    <property type="molecule type" value="Genomic_DNA"/>
</dbReference>
<evidence type="ECO:0000313" key="14">
    <source>
        <dbReference type="Proteomes" id="UP001597128"/>
    </source>
</evidence>
<dbReference type="NCBIfam" id="TIGR01131">
    <property type="entry name" value="ATP_synt_6_or_A"/>
    <property type="match status" value="1"/>
</dbReference>
<dbReference type="InterPro" id="IPR045082">
    <property type="entry name" value="ATP_syn_F0_a_bact/chloroplast"/>
</dbReference>
<evidence type="ECO:0000313" key="13">
    <source>
        <dbReference type="EMBL" id="MFD0914440.1"/>
    </source>
</evidence>
<dbReference type="InterPro" id="IPR023011">
    <property type="entry name" value="ATP_synth_F0_asu_AS"/>
</dbReference>
<evidence type="ECO:0000256" key="11">
    <source>
        <dbReference type="HAMAP-Rule" id="MF_01393"/>
    </source>
</evidence>
<feature type="transmembrane region" description="Helical" evidence="11">
    <location>
        <begin position="150"/>
        <end position="167"/>
    </location>
</feature>
<dbReference type="Proteomes" id="UP001597128">
    <property type="component" value="Unassembled WGS sequence"/>
</dbReference>
<evidence type="ECO:0000256" key="12">
    <source>
        <dbReference type="RuleBase" id="RU000483"/>
    </source>
</evidence>
<dbReference type="CDD" id="cd00310">
    <property type="entry name" value="ATP-synt_Fo_a_6"/>
    <property type="match status" value="1"/>
</dbReference>
<keyword evidence="7 11" id="KW-1133">Transmembrane helix</keyword>
<keyword evidence="11" id="KW-1003">Cell membrane</keyword>
<evidence type="ECO:0000256" key="3">
    <source>
        <dbReference type="ARBA" id="ARBA00022448"/>
    </source>
</evidence>
<evidence type="ECO:0000256" key="2">
    <source>
        <dbReference type="ARBA" id="ARBA00006810"/>
    </source>
</evidence>
<keyword evidence="14" id="KW-1185">Reference proteome</keyword>
<dbReference type="InterPro" id="IPR000568">
    <property type="entry name" value="ATP_synth_F0_asu"/>
</dbReference>
<keyword evidence="3 11" id="KW-0813">Transport</keyword>
<keyword evidence="5 11" id="KW-0812">Transmembrane</keyword>
<sequence length="295" mass="32415">MTTEHVQQAERTPADYIGHHLSFNAQGVNGNTASEGFWVLHYDTLLTSVVLGLLVMGLIWWVARGATAGVPTKRQAFVELVFGFIDDQVKNIFHGDRHSFIAPTALTVFMWVLAMNSMDFLPVDWVAAIVSFFGGEHAKWRIVPTSDINTTFALALAVWLLMIFFSIKAKGLGGWIHELFCAPFGSAKFFKPKSALGFVGLVLSPLLFVANFAFNLIEYVSKPLSHSLRLFGNMYAGEVIFLLLGLWAATGITGTIAGAVLGAGWSIFHILIVALQAFIFMMLTVVYLAMAHESH</sequence>
<comment type="caution">
    <text evidence="13">The sequence shown here is derived from an EMBL/GenBank/DDBJ whole genome shotgun (WGS) entry which is preliminary data.</text>
</comment>
<dbReference type="HAMAP" id="MF_01393">
    <property type="entry name" value="ATP_synth_a_bact"/>
    <property type="match status" value="1"/>
</dbReference>
<accession>A0ABW3F843</accession>
<evidence type="ECO:0000256" key="9">
    <source>
        <dbReference type="ARBA" id="ARBA00023136"/>
    </source>
</evidence>
<protein>
    <recommendedName>
        <fullName evidence="11 12">ATP synthase subunit a</fullName>
    </recommendedName>
    <alternativeName>
        <fullName evidence="11">ATP synthase F0 sector subunit a</fullName>
    </alternativeName>
    <alternativeName>
        <fullName evidence="11">F-ATPase subunit 6</fullName>
    </alternativeName>
</protein>
<dbReference type="PANTHER" id="PTHR42823">
    <property type="entry name" value="ATP SYNTHASE SUBUNIT A, CHLOROPLASTIC"/>
    <property type="match status" value="1"/>
</dbReference>
<keyword evidence="8 11" id="KW-0406">Ion transport</keyword>
<feature type="transmembrane region" description="Helical" evidence="11">
    <location>
        <begin position="195"/>
        <end position="214"/>
    </location>
</feature>
<dbReference type="InterPro" id="IPR035908">
    <property type="entry name" value="F0_ATP_A_sf"/>
</dbReference>
<evidence type="ECO:0000256" key="4">
    <source>
        <dbReference type="ARBA" id="ARBA00022547"/>
    </source>
</evidence>
<dbReference type="NCBIfam" id="NF004477">
    <property type="entry name" value="PRK05815.1-1"/>
    <property type="match status" value="1"/>
</dbReference>
<proteinExistence type="inferred from homology"/>
<comment type="similarity">
    <text evidence="2 11 12">Belongs to the ATPase A chain family.</text>
</comment>
<keyword evidence="9 11" id="KW-0472">Membrane</keyword>